<feature type="compositionally biased region" description="Basic and acidic residues" evidence="8">
    <location>
        <begin position="174"/>
        <end position="194"/>
    </location>
</feature>
<dbReference type="CDD" id="cd12232">
    <property type="entry name" value="RRM3_U2AF65"/>
    <property type="match status" value="1"/>
</dbReference>
<dbReference type="GO" id="GO:0006397">
    <property type="term" value="P:mRNA processing"/>
    <property type="evidence" value="ECO:0007669"/>
    <property type="project" value="UniProtKB-KW"/>
</dbReference>
<keyword evidence="6" id="KW-0539">Nucleus</keyword>
<proteinExistence type="predicted"/>
<dbReference type="EMBL" id="LWDD02000460">
    <property type="protein sequence ID" value="KAE8260579.1"/>
    <property type="molecule type" value="Genomic_DNA"/>
</dbReference>
<gene>
    <name evidence="10" type="ORF">A4X03_0g3777</name>
</gene>
<dbReference type="SUPFAM" id="SSF54928">
    <property type="entry name" value="RNA-binding domain, RBD"/>
    <property type="match status" value="2"/>
</dbReference>
<feature type="region of interest" description="Disordered" evidence="8">
    <location>
        <begin position="707"/>
        <end position="764"/>
    </location>
</feature>
<feature type="region of interest" description="Disordered" evidence="8">
    <location>
        <begin position="60"/>
        <end position="79"/>
    </location>
</feature>
<feature type="compositionally biased region" description="Basic and acidic residues" evidence="8">
    <location>
        <begin position="748"/>
        <end position="764"/>
    </location>
</feature>
<dbReference type="InterPro" id="IPR012677">
    <property type="entry name" value="Nucleotide-bd_a/b_plait_sf"/>
</dbReference>
<evidence type="ECO:0000256" key="3">
    <source>
        <dbReference type="ARBA" id="ARBA00022737"/>
    </source>
</evidence>
<dbReference type="InterPro" id="IPR000504">
    <property type="entry name" value="RRM_dom"/>
</dbReference>
<dbReference type="PROSITE" id="PS50102">
    <property type="entry name" value="RRM"/>
    <property type="match status" value="2"/>
</dbReference>
<comment type="subcellular location">
    <subcellularLocation>
        <location evidence="1">Nucleus</location>
    </subcellularLocation>
</comment>
<dbReference type="GO" id="GO:0003723">
    <property type="term" value="F:RNA binding"/>
    <property type="evidence" value="ECO:0007669"/>
    <property type="project" value="UniProtKB-UniRule"/>
</dbReference>
<keyword evidence="2" id="KW-0507">mRNA processing</keyword>
<name>A0A8T8TJ03_9BASI</name>
<dbReference type="GO" id="GO:0005634">
    <property type="term" value="C:nucleus"/>
    <property type="evidence" value="ECO:0007669"/>
    <property type="project" value="UniProtKB-SubCell"/>
</dbReference>
<evidence type="ECO:0000256" key="8">
    <source>
        <dbReference type="SAM" id="MobiDB-lite"/>
    </source>
</evidence>
<evidence type="ECO:0000256" key="2">
    <source>
        <dbReference type="ARBA" id="ARBA00022664"/>
    </source>
</evidence>
<dbReference type="Gene3D" id="3.30.70.330">
    <property type="match status" value="3"/>
</dbReference>
<dbReference type="AlphaFoldDB" id="A0A8T8TJ03"/>
<dbReference type="PANTHER" id="PTHR23139">
    <property type="entry name" value="RNA-BINDING PROTEIN"/>
    <property type="match status" value="1"/>
</dbReference>
<dbReference type="FunFam" id="3.30.70.330:FF:000676">
    <property type="entry name" value="U2 snRNP auxiliary factor large subunit"/>
    <property type="match status" value="1"/>
</dbReference>
<keyword evidence="4 7" id="KW-0694">RNA-binding</keyword>
<keyword evidence="5" id="KW-0508">mRNA splicing</keyword>
<protein>
    <recommendedName>
        <fullName evidence="9">RRM domain-containing protein</fullName>
    </recommendedName>
</protein>
<evidence type="ECO:0000256" key="6">
    <source>
        <dbReference type="ARBA" id="ARBA00023242"/>
    </source>
</evidence>
<dbReference type="InterPro" id="IPR006529">
    <property type="entry name" value="U2AF_lg"/>
</dbReference>
<evidence type="ECO:0000313" key="11">
    <source>
        <dbReference type="Proteomes" id="UP000077671"/>
    </source>
</evidence>
<dbReference type="Proteomes" id="UP000077671">
    <property type="component" value="Unassembled WGS sequence"/>
</dbReference>
<feature type="domain" description="RRM" evidence="9">
    <location>
        <begin position="474"/>
        <end position="552"/>
    </location>
</feature>
<organism evidence="10 11">
    <name type="scientific">Tilletia caries</name>
    <name type="common">wheat bunt fungus</name>
    <dbReference type="NCBI Taxonomy" id="13290"/>
    <lineage>
        <taxon>Eukaryota</taxon>
        <taxon>Fungi</taxon>
        <taxon>Dikarya</taxon>
        <taxon>Basidiomycota</taxon>
        <taxon>Ustilaginomycotina</taxon>
        <taxon>Exobasidiomycetes</taxon>
        <taxon>Tilletiales</taxon>
        <taxon>Tilletiaceae</taxon>
        <taxon>Tilletia</taxon>
    </lineage>
</organism>
<comment type="caution">
    <text evidence="10">The sequence shown here is derived from an EMBL/GenBank/DDBJ whole genome shotgun (WGS) entry which is preliminary data.</text>
</comment>
<evidence type="ECO:0000259" key="9">
    <source>
        <dbReference type="PROSITE" id="PS50102"/>
    </source>
</evidence>
<accession>A0A8T8TJ03</accession>
<feature type="region of interest" description="Disordered" evidence="8">
    <location>
        <begin position="174"/>
        <end position="285"/>
    </location>
</feature>
<dbReference type="CDD" id="cd12231">
    <property type="entry name" value="RRM2_U2AF65"/>
    <property type="match status" value="1"/>
</dbReference>
<dbReference type="InterPro" id="IPR035979">
    <property type="entry name" value="RBD_domain_sf"/>
</dbReference>
<evidence type="ECO:0000313" key="10">
    <source>
        <dbReference type="EMBL" id="KAE8260579.1"/>
    </source>
</evidence>
<dbReference type="GO" id="GO:0008380">
    <property type="term" value="P:RNA splicing"/>
    <property type="evidence" value="ECO:0007669"/>
    <property type="project" value="UniProtKB-KW"/>
</dbReference>
<feature type="region of interest" description="Disordered" evidence="8">
    <location>
        <begin position="119"/>
        <end position="162"/>
    </location>
</feature>
<feature type="compositionally biased region" description="Basic and acidic residues" evidence="8">
    <location>
        <begin position="220"/>
        <end position="232"/>
    </location>
</feature>
<feature type="non-terminal residue" evidence="10">
    <location>
        <position position="1"/>
    </location>
</feature>
<keyword evidence="3" id="KW-0677">Repeat</keyword>
<feature type="compositionally biased region" description="Gly residues" evidence="8">
    <location>
        <begin position="234"/>
        <end position="244"/>
    </location>
</feature>
<dbReference type="SMART" id="SM00360">
    <property type="entry name" value="RRM"/>
    <property type="match status" value="3"/>
</dbReference>
<dbReference type="CDD" id="cd12230">
    <property type="entry name" value="RRM1_U2AF65"/>
    <property type="match status" value="1"/>
</dbReference>
<feature type="domain" description="RRM" evidence="9">
    <location>
        <begin position="364"/>
        <end position="447"/>
    </location>
</feature>
<reference evidence="10" key="2">
    <citation type="journal article" date="2019" name="IMA Fungus">
        <title>Genome sequencing and comparison of five Tilletia species to identify candidate genes for the detection of regulated species infecting wheat.</title>
        <authorList>
            <person name="Nguyen H.D.T."/>
            <person name="Sultana T."/>
            <person name="Kesanakurti P."/>
            <person name="Hambleton S."/>
        </authorList>
    </citation>
    <scope>NUCLEOTIDE SEQUENCE</scope>
    <source>
        <strain evidence="10">DAOMC 238032</strain>
    </source>
</reference>
<reference evidence="10" key="1">
    <citation type="submission" date="2016-04" db="EMBL/GenBank/DDBJ databases">
        <authorList>
            <person name="Nguyen H.D."/>
            <person name="Kesanakurti P."/>
            <person name="Cullis J."/>
            <person name="Levesque C.A."/>
            <person name="Hambleton S."/>
        </authorList>
    </citation>
    <scope>NUCLEOTIDE SEQUENCE</scope>
    <source>
        <strain evidence="10">DAOMC 238032</strain>
    </source>
</reference>
<evidence type="ECO:0000256" key="4">
    <source>
        <dbReference type="ARBA" id="ARBA00022884"/>
    </source>
</evidence>
<feature type="compositionally biased region" description="Low complexity" evidence="8">
    <location>
        <begin position="726"/>
        <end position="747"/>
    </location>
</feature>
<evidence type="ECO:0000256" key="5">
    <source>
        <dbReference type="ARBA" id="ARBA00023187"/>
    </source>
</evidence>
<sequence>TPNDPVFPGDKMSLMSGDWRVSFTAERATSAEACPTRDARANKQVTCFDSPTVAPVPLAQHSASIESSSQPASDHPSIPLNFTLEHISAMDHDRYGSAAYGASAGPASGDVYMADATRGADHAGPEADRYRSARHNRPENDDERSQRRSGRREYERDDRRRDYDRERDYSYDREHGYDRERDHDRRRSGRRDEGGYGGSHHHRNSRDDGHYESPARPQRRGYDDHYDDDHRGGASRGGGGGRGRGGPDWRNADAREPSPTIKRSPTPEGTIPLSQRQRRNSKWDLAPDGFEGIGALQAKASGIFGRGAAKALSAVPHMGQDGGGHGGLPPIHIGGNGSGMGLPGGQIGAQASLAVNPNVNRQARRLYVGNITYEANEAIIASFFNHRMREIGHAPPGEGDPCVGAQINPDKGYAFVEFRSPEEATIAMGFDGIVFQNQSLKIRRPKDYQGPDIAPPRAVHVPGVISTNVPDSPNKIFIGGLPTYIADEQVIELLKAFGELRAFNLVKEAGSGASKGFAFCEYVDPAITDIACQGLNDIELGGRRLVVQRASVGANRTGPTGSNIGPLGPGGIIPPSFTADGGQAGEPTPCMQMLNMVTPQELIDDEEYTEIVEDVRDECAKFGTVLDVRIPRPMAESKGAAGNTWRVTQTAKTGDNEDSKVEREGVGRVYVKFAAVDECAVALQQIAGRQFGGRVVICAFLREEEWPADEDGGENADATTGQMNDGVGAAAGQAAAAGLADASAAEEGAPKAENAEPVKAEEDQ</sequence>
<evidence type="ECO:0000256" key="7">
    <source>
        <dbReference type="PROSITE-ProRule" id="PRU00176"/>
    </source>
</evidence>
<feature type="compositionally biased region" description="Basic and acidic residues" evidence="8">
    <location>
        <begin position="245"/>
        <end position="256"/>
    </location>
</feature>
<evidence type="ECO:0000256" key="1">
    <source>
        <dbReference type="ARBA" id="ARBA00004123"/>
    </source>
</evidence>
<dbReference type="Pfam" id="PF00076">
    <property type="entry name" value="RRM_1"/>
    <property type="match status" value="1"/>
</dbReference>
<feature type="compositionally biased region" description="Low complexity" evidence="8">
    <location>
        <begin position="60"/>
        <end position="73"/>
    </location>
</feature>
<dbReference type="NCBIfam" id="TIGR01642">
    <property type="entry name" value="U2AF_lg"/>
    <property type="match status" value="1"/>
</dbReference>